<organism evidence="2 3">
    <name type="scientific">Cohnella rhizosphaerae</name>
    <dbReference type="NCBI Taxonomy" id="1457232"/>
    <lineage>
        <taxon>Bacteria</taxon>
        <taxon>Bacillati</taxon>
        <taxon>Bacillota</taxon>
        <taxon>Bacilli</taxon>
        <taxon>Bacillales</taxon>
        <taxon>Paenibacillaceae</taxon>
        <taxon>Cohnella</taxon>
    </lineage>
</organism>
<gene>
    <name evidence="2" type="ORF">OMP40_18715</name>
</gene>
<evidence type="ECO:0000313" key="3">
    <source>
        <dbReference type="Proteomes" id="UP001153404"/>
    </source>
</evidence>
<name>A0A9X4KU98_9BACL</name>
<feature type="domain" description="SLH" evidence="1">
    <location>
        <begin position="242"/>
        <end position="305"/>
    </location>
</feature>
<comment type="caution">
    <text evidence="2">The sequence shown here is derived from an EMBL/GenBank/DDBJ whole genome shotgun (WGS) entry which is preliminary data.</text>
</comment>
<accession>A0A9X4KU98</accession>
<dbReference type="PROSITE" id="PS51272">
    <property type="entry name" value="SLH"/>
    <property type="match status" value="3"/>
</dbReference>
<feature type="domain" description="SLH" evidence="1">
    <location>
        <begin position="313"/>
        <end position="372"/>
    </location>
</feature>
<dbReference type="PANTHER" id="PTHR43308">
    <property type="entry name" value="OUTER MEMBRANE PROTEIN ALPHA-RELATED"/>
    <property type="match status" value="1"/>
</dbReference>
<feature type="domain" description="SLH" evidence="1">
    <location>
        <begin position="181"/>
        <end position="241"/>
    </location>
</feature>
<protein>
    <submittedName>
        <fullName evidence="2">S-layer homology domain-containing protein</fullName>
    </submittedName>
</protein>
<reference evidence="2" key="1">
    <citation type="submission" date="2022-10" db="EMBL/GenBank/DDBJ databases">
        <title>Comparative genomic analysis of Cohnella hashimotonis sp. nov., isolated from the International Space Station.</title>
        <authorList>
            <person name="Simpson A."/>
            <person name="Venkateswaran K."/>
        </authorList>
    </citation>
    <scope>NUCLEOTIDE SEQUENCE</scope>
    <source>
        <strain evidence="2">DSM 28161</strain>
    </source>
</reference>
<dbReference type="InterPro" id="IPR051465">
    <property type="entry name" value="Cell_Envelope_Struct_Comp"/>
</dbReference>
<dbReference type="Pfam" id="PF00395">
    <property type="entry name" value="SLH"/>
    <property type="match status" value="3"/>
</dbReference>
<dbReference type="EMBL" id="JAPDIA010000007">
    <property type="protein sequence ID" value="MDG0811174.1"/>
    <property type="molecule type" value="Genomic_DNA"/>
</dbReference>
<dbReference type="RefSeq" id="WP_277533662.1">
    <property type="nucleotide sequence ID" value="NZ_JAPDIA010000007.1"/>
</dbReference>
<proteinExistence type="predicted"/>
<evidence type="ECO:0000259" key="1">
    <source>
        <dbReference type="PROSITE" id="PS51272"/>
    </source>
</evidence>
<dbReference type="AlphaFoldDB" id="A0A9X4KU98"/>
<keyword evidence="3" id="KW-1185">Reference proteome</keyword>
<sequence>MGATIVIPADSPSDKVVVELTGPSVKAMEAKEAVLQIRTEKAAYTLTASQIDLDAVSRQLGAQAALQDIKVGITIAKPADEVVKQMQDIAGQKGYRIVAQPVAFKITASSGSGAVEISSFNGYVERSLLLEEGADPGRLATGVVFHEDGSFSPVPTRTAVVDGKAYAKINSLTNSIYAAVYSSKTFTDIASHWAKDAIGDLGARLVVDGSGDGRFEPDREMTRAEFAAILVKGLGIARPGAGTDVFEDVTGDSWYYDAVALAHAYGIIDGYGDGSFGPSDTITREQAMTMTAKAMQITGLKDELTKDEAELLLAGFEDAGDASDYARGSIASSLKAGIISGRNGTTLAPKDPITRAEVAVIVQRLLKQSGLI</sequence>
<dbReference type="Proteomes" id="UP001153404">
    <property type="component" value="Unassembled WGS sequence"/>
</dbReference>
<dbReference type="InterPro" id="IPR001119">
    <property type="entry name" value="SLH_dom"/>
</dbReference>
<evidence type="ECO:0000313" key="2">
    <source>
        <dbReference type="EMBL" id="MDG0811174.1"/>
    </source>
</evidence>
<dbReference type="PANTHER" id="PTHR43308:SF5">
    <property type="entry name" value="S-LAYER PROTEIN _ PEPTIDOGLYCAN ENDO-BETA-N-ACETYLGLUCOSAMINIDASE"/>
    <property type="match status" value="1"/>
</dbReference>